<evidence type="ECO:0000256" key="1">
    <source>
        <dbReference type="SAM" id="MobiDB-lite"/>
    </source>
</evidence>
<feature type="compositionally biased region" description="Pro residues" evidence="1">
    <location>
        <begin position="249"/>
        <end position="269"/>
    </location>
</feature>
<dbReference type="AlphaFoldDB" id="F9NV58"/>
<feature type="compositionally biased region" description="Basic and acidic residues" evidence="1">
    <location>
        <begin position="178"/>
        <end position="188"/>
    </location>
</feature>
<name>F9NV58_9ACTN</name>
<dbReference type="RefSeq" id="WP_002549235.1">
    <property type="nucleotide sequence ID" value="NZ_AFUN01000026.1"/>
</dbReference>
<evidence type="ECO:0000313" key="2">
    <source>
        <dbReference type="EMBL" id="EGR97143.1"/>
    </source>
</evidence>
<dbReference type="STRING" id="1574624.GCA_001642025_01443"/>
<dbReference type="EMBL" id="AFUN01000026">
    <property type="protein sequence ID" value="EGR97143.1"/>
    <property type="molecule type" value="Genomic_DNA"/>
</dbReference>
<gene>
    <name evidence="2" type="ORF">HMPREF1162_2214</name>
</gene>
<reference evidence="2 3" key="1">
    <citation type="submission" date="2011-07" db="EMBL/GenBank/DDBJ databases">
        <title>Genome Sequence of Propionibacterium acnes SK182B-JCVI.</title>
        <authorList>
            <person name="Durkin A.S."/>
            <person name="Madupu R."/>
            <person name="Hostetler J."/>
            <person name="Radune D."/>
            <person name="Torralba M."/>
            <person name="Methe B."/>
            <person name="Sutton G."/>
            <person name="Strausberg R.L."/>
            <person name="Nelson K.E."/>
        </authorList>
    </citation>
    <scope>NUCLEOTIDE SEQUENCE [LARGE SCALE GENOMIC DNA]</scope>
    <source>
        <strain evidence="2 3">SK182B-JCVI</strain>
    </source>
</reference>
<protein>
    <submittedName>
        <fullName evidence="2">Uncharacterized protein</fullName>
    </submittedName>
</protein>
<sequence>MQQKGRVTQMTIKAMGWVTGGLVAVLSVGSLAAPAWADFSEAIPTASTDQWHASWCNKSEEGYSVLIDFAALGPKDRGDLNPATTRYTDAHVKDGWFVRCHKGLESVSHAKGWDYNAEIRTANWAAAVGVPGTVDPNGWHSFLGLTPDSSETSSGDRIRNSAVTVMPGKDGTLPPWPEKVHDDEDYPGKPDDVGYLALPEKPVKGMAVAIALYPDRHAKDQENPDKTFYFAGDNPNRPEHRPQYAYAPAPTPTVSPKPSPTPTVTPRPAPGRSGSPVMPGAGGHSHSGHPGLPDPNNRGGTGGSGAGAGSASVGLPATGV</sequence>
<proteinExistence type="predicted"/>
<accession>F9NV58</accession>
<comment type="caution">
    <text evidence="2">The sequence shown here is derived from an EMBL/GenBank/DDBJ whole genome shotgun (WGS) entry which is preliminary data.</text>
</comment>
<organism evidence="2 3">
    <name type="scientific">[Propionibacterium] namnetense SK182B-JCVI</name>
    <dbReference type="NCBI Taxonomy" id="1051006"/>
    <lineage>
        <taxon>Bacteria</taxon>
        <taxon>Bacillati</taxon>
        <taxon>Actinomycetota</taxon>
        <taxon>Actinomycetes</taxon>
        <taxon>Propionibacteriales</taxon>
        <taxon>Propionibacteriaceae</taxon>
        <taxon>Cutibacterium</taxon>
    </lineage>
</organism>
<feature type="compositionally biased region" description="Gly residues" evidence="1">
    <location>
        <begin position="299"/>
        <end position="308"/>
    </location>
</feature>
<feature type="region of interest" description="Disordered" evidence="1">
    <location>
        <begin position="217"/>
        <end position="320"/>
    </location>
</feature>
<dbReference type="Proteomes" id="UP000007832">
    <property type="component" value="Unassembled WGS sequence"/>
</dbReference>
<dbReference type="PATRIC" id="fig|1051006.4.peg.1059"/>
<evidence type="ECO:0000313" key="3">
    <source>
        <dbReference type="Proteomes" id="UP000007832"/>
    </source>
</evidence>
<feature type="region of interest" description="Disordered" evidence="1">
    <location>
        <begin position="164"/>
        <end position="188"/>
    </location>
</feature>